<dbReference type="KEGG" id="sapo:SAPIO_CDS6126"/>
<dbReference type="Proteomes" id="UP000028545">
    <property type="component" value="Unassembled WGS sequence"/>
</dbReference>
<dbReference type="OMA" id="MTHIEAT"/>
<dbReference type="RefSeq" id="XP_016642066.1">
    <property type="nucleotide sequence ID" value="XM_016788309.1"/>
</dbReference>
<evidence type="ECO:0000313" key="3">
    <source>
        <dbReference type="EMBL" id="KEZ42267.1"/>
    </source>
</evidence>
<evidence type="ECO:0000256" key="2">
    <source>
        <dbReference type="ARBA" id="ARBA00023242"/>
    </source>
</evidence>
<evidence type="ECO:0000256" key="1">
    <source>
        <dbReference type="ARBA" id="ARBA00004123"/>
    </source>
</evidence>
<evidence type="ECO:0000313" key="4">
    <source>
        <dbReference type="Proteomes" id="UP000028545"/>
    </source>
</evidence>
<dbReference type="OrthoDB" id="5431381at2759"/>
<proteinExistence type="predicted"/>
<dbReference type="CDD" id="cd12148">
    <property type="entry name" value="fungal_TF_MHR"/>
    <property type="match status" value="1"/>
</dbReference>
<dbReference type="AlphaFoldDB" id="A0A084G4K5"/>
<dbReference type="InterPro" id="IPR050613">
    <property type="entry name" value="Sec_Metabolite_Reg"/>
</dbReference>
<keyword evidence="2" id="KW-0539">Nucleus</keyword>
<protein>
    <recommendedName>
        <fullName evidence="5">Transcription factor domain-containing protein</fullName>
    </recommendedName>
</protein>
<gene>
    <name evidence="3" type="ORF">SAPIO_CDS6126</name>
</gene>
<dbReference type="PANTHER" id="PTHR31001:SF74">
    <property type="entry name" value="ZN(II)2CYS6 TRANSCRIPTION FACTOR (EUROFUNG)"/>
    <property type="match status" value="1"/>
</dbReference>
<dbReference type="VEuPathDB" id="FungiDB:SAPIO_CDS6126"/>
<dbReference type="HOGENOM" id="CLU_616996_0_0_1"/>
<sequence>MQGSSSGPNATLQSDEINRQYSEALEEHNIDVNRTQRCDQSKFKTGNLSTTSATSVYVSDAHWVAILDNISELKEQVQFERDIAPVELHSQGKDEKESPALLFGYQGSISKEALLAAMPERPVVDRLVSKYFNDLDTMPPNFGSPSTYPEPSAASPEASSSRPIYLQQVVQCLTFSDYSRGGPHVIETLVHYHMIEHLRRTDTEIDVWLLLGVMLRLALRMGYHRDPSHFQTLTPFQDTRPPLNLFDHDFDETCSELPQPRNDNEITPMFYILARNKMAKAMGVVMDVINATEHNDSEIEGAEKLLQDTYDSLPPILKLATGFNTLADSPRTMLHRFVLATTMHCAQIALHQRCMSTPEEIDVTRPNRSLDTLLEAALKILAYQHIMDTETQPGGRLWSAGWKFWSTLTHEFLLATTVLSKALFSTLGPHPLVQAESTTANECS</sequence>
<dbReference type="GO" id="GO:0005634">
    <property type="term" value="C:nucleus"/>
    <property type="evidence" value="ECO:0007669"/>
    <property type="project" value="UniProtKB-SubCell"/>
</dbReference>
<dbReference type="PANTHER" id="PTHR31001">
    <property type="entry name" value="UNCHARACTERIZED TRANSCRIPTIONAL REGULATORY PROTEIN"/>
    <property type="match status" value="1"/>
</dbReference>
<dbReference type="GeneID" id="27725198"/>
<keyword evidence="4" id="KW-1185">Reference proteome</keyword>
<reference evidence="3 4" key="1">
    <citation type="journal article" date="2014" name="Genome Announc.">
        <title>Draft genome sequence of the pathogenic fungus Scedosporium apiospermum.</title>
        <authorList>
            <person name="Vandeputte P."/>
            <person name="Ghamrawi S."/>
            <person name="Rechenmann M."/>
            <person name="Iltis A."/>
            <person name="Giraud S."/>
            <person name="Fleury M."/>
            <person name="Thornton C."/>
            <person name="Delhaes L."/>
            <person name="Meyer W."/>
            <person name="Papon N."/>
            <person name="Bouchara J.P."/>
        </authorList>
    </citation>
    <scope>NUCLEOTIDE SEQUENCE [LARGE SCALE GENOMIC DNA]</scope>
    <source>
        <strain evidence="3 4">IHEM 14462</strain>
    </source>
</reference>
<dbReference type="EMBL" id="JOWA01000100">
    <property type="protein sequence ID" value="KEZ42267.1"/>
    <property type="molecule type" value="Genomic_DNA"/>
</dbReference>
<comment type="caution">
    <text evidence="3">The sequence shown here is derived from an EMBL/GenBank/DDBJ whole genome shotgun (WGS) entry which is preliminary data.</text>
</comment>
<accession>A0A084G4K5</accession>
<evidence type="ECO:0008006" key="5">
    <source>
        <dbReference type="Google" id="ProtNLM"/>
    </source>
</evidence>
<name>A0A084G4K5_PSEDA</name>
<comment type="subcellular location">
    <subcellularLocation>
        <location evidence="1">Nucleus</location>
    </subcellularLocation>
</comment>
<organism evidence="3 4">
    <name type="scientific">Pseudallescheria apiosperma</name>
    <name type="common">Scedosporium apiospermum</name>
    <dbReference type="NCBI Taxonomy" id="563466"/>
    <lineage>
        <taxon>Eukaryota</taxon>
        <taxon>Fungi</taxon>
        <taxon>Dikarya</taxon>
        <taxon>Ascomycota</taxon>
        <taxon>Pezizomycotina</taxon>
        <taxon>Sordariomycetes</taxon>
        <taxon>Hypocreomycetidae</taxon>
        <taxon>Microascales</taxon>
        <taxon>Microascaceae</taxon>
        <taxon>Scedosporium</taxon>
    </lineage>
</organism>